<dbReference type="EMBL" id="LXQE01000194">
    <property type="protein sequence ID" value="RCJ29932.1"/>
    <property type="molecule type" value="Genomic_DNA"/>
</dbReference>
<gene>
    <name evidence="1" type="ORF">A6769_34930</name>
</gene>
<accession>A0A367R3B6</accession>
<comment type="caution">
    <text evidence="1">The sequence shown here is derived from an EMBL/GenBank/DDBJ whole genome shotgun (WGS) entry which is preliminary data.</text>
</comment>
<proteinExistence type="predicted"/>
<sequence>MTKWRILYNQIIKAWIYTMRITEIYVRNNCLVFCTDDGCKSIYHLSNIVIDTGLSIDSLSPENLPESRVQTIIEAEGEQIAIIEIKGPVGRLENAENCLEANYNEADHSCSYCFSGQINNILNQLFS</sequence>
<reference evidence="2" key="1">
    <citation type="submission" date="2016-04" db="EMBL/GenBank/DDBJ databases">
        <authorList>
            <person name="Tabuchi Yagui T.R."/>
        </authorList>
    </citation>
    <scope>NUCLEOTIDE SEQUENCE [LARGE SCALE GENOMIC DNA]</scope>
</reference>
<dbReference type="Proteomes" id="UP000252085">
    <property type="component" value="Unassembled WGS sequence"/>
</dbReference>
<evidence type="ECO:0000313" key="2">
    <source>
        <dbReference type="Proteomes" id="UP000252085"/>
    </source>
</evidence>
<dbReference type="AlphaFoldDB" id="A0A367R3B6"/>
<name>A0A367R3B6_NOSPU</name>
<organism evidence="1 2">
    <name type="scientific">Nostoc punctiforme NIES-2108</name>
    <dbReference type="NCBI Taxonomy" id="1356359"/>
    <lineage>
        <taxon>Bacteria</taxon>
        <taxon>Bacillati</taxon>
        <taxon>Cyanobacteriota</taxon>
        <taxon>Cyanophyceae</taxon>
        <taxon>Nostocales</taxon>
        <taxon>Nostocaceae</taxon>
        <taxon>Nostoc</taxon>
    </lineage>
</organism>
<protein>
    <submittedName>
        <fullName evidence="1">Uncharacterized protein</fullName>
    </submittedName>
</protein>
<evidence type="ECO:0000313" key="1">
    <source>
        <dbReference type="EMBL" id="RCJ29932.1"/>
    </source>
</evidence>